<evidence type="ECO:0000313" key="1">
    <source>
        <dbReference type="EMBL" id="SNT24182.1"/>
    </source>
</evidence>
<dbReference type="AlphaFoldDB" id="A0A239L2I4"/>
<name>A0A239L2I4_EKHLU</name>
<reference evidence="1 2" key="1">
    <citation type="submission" date="2017-06" db="EMBL/GenBank/DDBJ databases">
        <authorList>
            <person name="Kim H.J."/>
            <person name="Triplett B.A."/>
        </authorList>
    </citation>
    <scope>NUCLEOTIDE SEQUENCE [LARGE SCALE GENOMIC DNA]</scope>
    <source>
        <strain evidence="1 2">DSM 19307</strain>
    </source>
</reference>
<gene>
    <name evidence="1" type="ORF">SAMN05421640_2897</name>
</gene>
<accession>A0A239L2I4</accession>
<protein>
    <submittedName>
        <fullName evidence="1">Uncharacterized protein</fullName>
    </submittedName>
</protein>
<organism evidence="1 2">
    <name type="scientific">Ekhidna lutea</name>
    <dbReference type="NCBI Taxonomy" id="447679"/>
    <lineage>
        <taxon>Bacteria</taxon>
        <taxon>Pseudomonadati</taxon>
        <taxon>Bacteroidota</taxon>
        <taxon>Cytophagia</taxon>
        <taxon>Cytophagales</taxon>
        <taxon>Reichenbachiellaceae</taxon>
        <taxon>Ekhidna</taxon>
    </lineage>
</organism>
<keyword evidence="2" id="KW-1185">Reference proteome</keyword>
<proteinExistence type="predicted"/>
<dbReference type="Proteomes" id="UP000198393">
    <property type="component" value="Unassembled WGS sequence"/>
</dbReference>
<sequence>MIKMERNIVPHIAKFHSVAIPPLKGGEEAMRLGRGMFKTNHQS</sequence>
<evidence type="ECO:0000313" key="2">
    <source>
        <dbReference type="Proteomes" id="UP000198393"/>
    </source>
</evidence>
<dbReference type="EMBL" id="FZPD01000005">
    <property type="protein sequence ID" value="SNT24182.1"/>
    <property type="molecule type" value="Genomic_DNA"/>
</dbReference>